<dbReference type="STRING" id="756272.Plabr_2732"/>
<accession>F0SSL6</accession>
<dbReference type="InterPro" id="IPR003140">
    <property type="entry name" value="PLipase/COase/thioEstase"/>
</dbReference>
<dbReference type="eggNOG" id="COG0400">
    <property type="taxonomic scope" value="Bacteria"/>
</dbReference>
<evidence type="ECO:0000259" key="3">
    <source>
        <dbReference type="Pfam" id="PF02230"/>
    </source>
</evidence>
<dbReference type="KEGG" id="pbs:Plabr_2732"/>
<organism evidence="4 5">
    <name type="scientific">Rubinisphaera brasiliensis (strain ATCC 49424 / DSM 5305 / JCM 21570 / IAM 15109 / NBRC 103401 / IFAM 1448)</name>
    <name type="common">Planctomyces brasiliensis</name>
    <dbReference type="NCBI Taxonomy" id="756272"/>
    <lineage>
        <taxon>Bacteria</taxon>
        <taxon>Pseudomonadati</taxon>
        <taxon>Planctomycetota</taxon>
        <taxon>Planctomycetia</taxon>
        <taxon>Planctomycetales</taxon>
        <taxon>Planctomycetaceae</taxon>
        <taxon>Rubinisphaera</taxon>
    </lineage>
</organism>
<dbReference type="RefSeq" id="WP_013629056.1">
    <property type="nucleotide sequence ID" value="NC_015174.1"/>
</dbReference>
<proteinExistence type="inferred from homology"/>
<sequence>MQVHTFGPLNCRIVGNPESARLTVFFCHGYGAPGTDLVALGEELARLRDDFREKIAFVFPEAPTSLDAEGIPGGRAWWPINMAKLQQILQTRELEKLTKAEPPGMVDMRKQFIAFLDEYRERYGVAIKDCILGGFSQGAMLTTEVTMHLPETPAGLCLYSGTLLVSEQWQELAKQKAGLPVFQSHGTVDPVLPFEAAEQLRDLLENAGLDVTFFPFPGPHTIPMPALSATVNMLAACLAARTES</sequence>
<dbReference type="PANTHER" id="PTHR10655:SF17">
    <property type="entry name" value="LYSOPHOSPHOLIPASE-LIKE PROTEIN 1"/>
    <property type="match status" value="1"/>
</dbReference>
<dbReference type="EMBL" id="CP002546">
    <property type="protein sequence ID" value="ADY60332.1"/>
    <property type="molecule type" value="Genomic_DNA"/>
</dbReference>
<dbReference type="OrthoDB" id="9795555at2"/>
<protein>
    <submittedName>
        <fullName evidence="4">Phospholipase/Carboxylesterase</fullName>
    </submittedName>
</protein>
<dbReference type="GO" id="GO:0016787">
    <property type="term" value="F:hydrolase activity"/>
    <property type="evidence" value="ECO:0007669"/>
    <property type="project" value="UniProtKB-KW"/>
</dbReference>
<evidence type="ECO:0000313" key="5">
    <source>
        <dbReference type="Proteomes" id="UP000006860"/>
    </source>
</evidence>
<evidence type="ECO:0000313" key="4">
    <source>
        <dbReference type="EMBL" id="ADY60332.1"/>
    </source>
</evidence>
<dbReference type="PANTHER" id="PTHR10655">
    <property type="entry name" value="LYSOPHOSPHOLIPASE-RELATED"/>
    <property type="match status" value="1"/>
</dbReference>
<evidence type="ECO:0000256" key="1">
    <source>
        <dbReference type="ARBA" id="ARBA00006499"/>
    </source>
</evidence>
<comment type="similarity">
    <text evidence="1">Belongs to the AB hydrolase superfamily. AB hydrolase 2 family.</text>
</comment>
<keyword evidence="5" id="KW-1185">Reference proteome</keyword>
<dbReference type="AlphaFoldDB" id="F0SSL6"/>
<dbReference type="HOGENOM" id="CLU_049413_5_1_0"/>
<dbReference type="Proteomes" id="UP000006860">
    <property type="component" value="Chromosome"/>
</dbReference>
<dbReference type="Gene3D" id="3.40.50.1820">
    <property type="entry name" value="alpha/beta hydrolase"/>
    <property type="match status" value="1"/>
</dbReference>
<dbReference type="Pfam" id="PF02230">
    <property type="entry name" value="Abhydrolase_2"/>
    <property type="match status" value="1"/>
</dbReference>
<evidence type="ECO:0000256" key="2">
    <source>
        <dbReference type="ARBA" id="ARBA00022801"/>
    </source>
</evidence>
<feature type="domain" description="Phospholipase/carboxylesterase/thioesterase" evidence="3">
    <location>
        <begin position="13"/>
        <end position="235"/>
    </location>
</feature>
<keyword evidence="2" id="KW-0378">Hydrolase</keyword>
<gene>
    <name evidence="4" type="ordered locus">Plabr_2732</name>
</gene>
<reference evidence="5" key="1">
    <citation type="submission" date="2011-02" db="EMBL/GenBank/DDBJ databases">
        <title>The complete genome of Planctomyces brasiliensis DSM 5305.</title>
        <authorList>
            <person name="Lucas S."/>
            <person name="Copeland A."/>
            <person name="Lapidus A."/>
            <person name="Bruce D."/>
            <person name="Goodwin L."/>
            <person name="Pitluck S."/>
            <person name="Kyrpides N."/>
            <person name="Mavromatis K."/>
            <person name="Pagani I."/>
            <person name="Ivanova N."/>
            <person name="Ovchinnikova G."/>
            <person name="Lu M."/>
            <person name="Detter J.C."/>
            <person name="Han C."/>
            <person name="Land M."/>
            <person name="Hauser L."/>
            <person name="Markowitz V."/>
            <person name="Cheng J.-F."/>
            <person name="Hugenholtz P."/>
            <person name="Woyke T."/>
            <person name="Wu D."/>
            <person name="Tindall B."/>
            <person name="Pomrenke H.G."/>
            <person name="Brambilla E."/>
            <person name="Klenk H.-P."/>
            <person name="Eisen J.A."/>
        </authorList>
    </citation>
    <scope>NUCLEOTIDE SEQUENCE [LARGE SCALE GENOMIC DNA]</scope>
    <source>
        <strain evidence="5">ATCC 49424 / DSM 5305 / JCM 21570 / NBRC 103401 / IFAM 1448</strain>
    </source>
</reference>
<dbReference type="SUPFAM" id="SSF53474">
    <property type="entry name" value="alpha/beta-Hydrolases"/>
    <property type="match status" value="1"/>
</dbReference>
<dbReference type="InterPro" id="IPR050565">
    <property type="entry name" value="LYPA1-2/EST-like"/>
</dbReference>
<dbReference type="InterPro" id="IPR029058">
    <property type="entry name" value="AB_hydrolase_fold"/>
</dbReference>
<name>F0SSL6_RUBBR</name>